<name>R7RQD7_9CLOT</name>
<keyword evidence="2" id="KW-1185">Reference proteome</keyword>
<dbReference type="HOGENOM" id="CLU_1234512_0_0_9"/>
<dbReference type="EMBL" id="CAVN010000095">
    <property type="protein sequence ID" value="CDF58299.1"/>
    <property type="molecule type" value="Genomic_DNA"/>
</dbReference>
<proteinExistence type="predicted"/>
<protein>
    <submittedName>
        <fullName evidence="1">Uncharacterized protein</fullName>
    </submittedName>
</protein>
<sequence>MQLPIIKKYLDKFSKNNKNQECIIDEQKNEEYTNDVCSYNFIIQPVHLFNFSLNLKKSTFAVYIDISSHKNYIEIDTNTIVTEDFEYYFKQAGFDPIKIKKELIDFKSFPIKYRISIPIQRIKPAGCFCAYVYLNEEQFYNGLLIFDSYANRFRVQLNEKHKNKARKMYEITESILMREPKNIPKCPIDLQYTTQLDDITNKWCRICYKANLLSDYSREVKESV</sequence>
<dbReference type="AlphaFoldDB" id="R7RQD7"/>
<dbReference type="RefSeq" id="WP_018662252.1">
    <property type="nucleotide sequence ID" value="NZ_HF952018.1"/>
</dbReference>
<accession>R7RQD7</accession>
<gene>
    <name evidence="1" type="ORF">TCEL_00345</name>
</gene>
<evidence type="ECO:0000313" key="2">
    <source>
        <dbReference type="Proteomes" id="UP000014923"/>
    </source>
</evidence>
<organism evidence="1 2">
    <name type="scientific">Thermobrachium celere DSM 8682</name>
    <dbReference type="NCBI Taxonomy" id="941824"/>
    <lineage>
        <taxon>Bacteria</taxon>
        <taxon>Bacillati</taxon>
        <taxon>Bacillota</taxon>
        <taxon>Clostridia</taxon>
        <taxon>Eubacteriales</taxon>
        <taxon>Clostridiaceae</taxon>
        <taxon>Thermobrachium</taxon>
    </lineage>
</organism>
<comment type="caution">
    <text evidence="1">The sequence shown here is derived from an EMBL/GenBank/DDBJ whole genome shotgun (WGS) entry which is preliminary data.</text>
</comment>
<dbReference type="Proteomes" id="UP000014923">
    <property type="component" value="Unassembled WGS sequence"/>
</dbReference>
<reference evidence="1" key="1">
    <citation type="submission" date="2013-03" db="EMBL/GenBank/DDBJ databases">
        <title>Draft genome sequence of the hydrogen-ethanol-producing anaerobic alkalithermophilic Caloramator celere.</title>
        <authorList>
            <person name="Ciranna A."/>
            <person name="Larjo A."/>
            <person name="Kivisto A."/>
            <person name="Santala V."/>
            <person name="Roos C."/>
            <person name="Karp M."/>
        </authorList>
    </citation>
    <scope>NUCLEOTIDE SEQUENCE [LARGE SCALE GENOMIC DNA]</scope>
    <source>
        <strain evidence="1">DSM 8682</strain>
    </source>
</reference>
<evidence type="ECO:0000313" key="1">
    <source>
        <dbReference type="EMBL" id="CDF58299.1"/>
    </source>
</evidence>